<dbReference type="GO" id="GO:0000049">
    <property type="term" value="F:tRNA binding"/>
    <property type="evidence" value="ECO:0007669"/>
    <property type="project" value="InterPro"/>
</dbReference>
<dbReference type="InterPro" id="IPR020568">
    <property type="entry name" value="Ribosomal_Su5_D2-typ_SF"/>
</dbReference>
<dbReference type="Gene3D" id="3.30.230.10">
    <property type="match status" value="1"/>
</dbReference>
<keyword evidence="3" id="KW-0255">Endonuclease</keyword>
<dbReference type="InterPro" id="IPR000100">
    <property type="entry name" value="RNase_P"/>
</dbReference>
<comment type="caution">
    <text evidence="7">The sequence shown here is derived from an EMBL/GenBank/DDBJ whole genome shotgun (WGS) entry which is preliminary data.</text>
</comment>
<reference evidence="7" key="1">
    <citation type="submission" date="2018-08" db="EMBL/GenBank/DDBJ databases">
        <title>Murine metabolic-syndrome-specific gut microbial biobank.</title>
        <authorList>
            <person name="Liu C."/>
        </authorList>
    </citation>
    <scope>NUCLEOTIDE SEQUENCE [LARGE SCALE GENOMIC DNA]</scope>
    <source>
        <strain evidence="7">Z82</strain>
    </source>
</reference>
<dbReference type="AlphaFoldDB" id="A0A7C9P5E3"/>
<dbReference type="GO" id="GO:0042781">
    <property type="term" value="F:3'-tRNA processing endoribonuclease activity"/>
    <property type="evidence" value="ECO:0007669"/>
    <property type="project" value="TreeGrafter"/>
</dbReference>
<dbReference type="PANTHER" id="PTHR33992">
    <property type="entry name" value="RIBONUCLEASE P PROTEIN COMPONENT"/>
    <property type="match status" value="1"/>
</dbReference>
<dbReference type="PANTHER" id="PTHR33992:SF1">
    <property type="entry name" value="RIBONUCLEASE P PROTEIN COMPONENT"/>
    <property type="match status" value="1"/>
</dbReference>
<dbReference type="EMBL" id="QWKH01000012">
    <property type="protein sequence ID" value="NBI34051.1"/>
    <property type="molecule type" value="Genomic_DNA"/>
</dbReference>
<accession>A0A7C9P5E3</accession>
<keyword evidence="4 7" id="KW-0378">Hydrolase</keyword>
<gene>
    <name evidence="7" type="primary">rnpA</name>
    <name evidence="7" type="ORF">D1639_03195</name>
</gene>
<evidence type="ECO:0000256" key="3">
    <source>
        <dbReference type="ARBA" id="ARBA00022759"/>
    </source>
</evidence>
<dbReference type="SUPFAM" id="SSF54211">
    <property type="entry name" value="Ribosomal protein S5 domain 2-like"/>
    <property type="match status" value="1"/>
</dbReference>
<dbReference type="Pfam" id="PF00825">
    <property type="entry name" value="Ribonuclease_P"/>
    <property type="match status" value="1"/>
</dbReference>
<sequence length="107" mass="12291">MEIIKSHEDISNLFSCGERRHTPYLTLISLPCEEHDHPGRVAFVAGKKLGGAVWRNGAKRRMREICRLAGGPRQGYDTVFVAKRRILDVPYRDVERAYADLVRKRRG</sequence>
<dbReference type="EC" id="3.1.26.5" evidence="6"/>
<evidence type="ECO:0000256" key="2">
    <source>
        <dbReference type="ARBA" id="ARBA00022722"/>
    </source>
</evidence>
<keyword evidence="1" id="KW-0819">tRNA processing</keyword>
<dbReference type="InterPro" id="IPR014721">
    <property type="entry name" value="Ribsml_uS5_D2-typ_fold_subgr"/>
</dbReference>
<dbReference type="GO" id="GO:0030677">
    <property type="term" value="C:ribonuclease P complex"/>
    <property type="evidence" value="ECO:0007669"/>
    <property type="project" value="TreeGrafter"/>
</dbReference>
<dbReference type="GO" id="GO:0004526">
    <property type="term" value="F:ribonuclease P activity"/>
    <property type="evidence" value="ECO:0007669"/>
    <property type="project" value="UniProtKB-UniRule"/>
</dbReference>
<evidence type="ECO:0000256" key="1">
    <source>
        <dbReference type="ARBA" id="ARBA00022694"/>
    </source>
</evidence>
<evidence type="ECO:0000256" key="4">
    <source>
        <dbReference type="ARBA" id="ARBA00022801"/>
    </source>
</evidence>
<evidence type="ECO:0000256" key="5">
    <source>
        <dbReference type="ARBA" id="ARBA00022884"/>
    </source>
</evidence>
<proteinExistence type="predicted"/>
<protein>
    <recommendedName>
        <fullName evidence="6">Ribonuclease P protein component</fullName>
        <ecNumber evidence="6">3.1.26.5</ecNumber>
    </recommendedName>
</protein>
<evidence type="ECO:0000313" key="7">
    <source>
        <dbReference type="EMBL" id="NBI34051.1"/>
    </source>
</evidence>
<evidence type="ECO:0000256" key="6">
    <source>
        <dbReference type="NCBIfam" id="TIGR00188"/>
    </source>
</evidence>
<keyword evidence="2" id="KW-0540">Nuclease</keyword>
<keyword evidence="5" id="KW-0694">RNA-binding</keyword>
<name>A0A7C9P5E3_9BACT</name>
<dbReference type="NCBIfam" id="TIGR00188">
    <property type="entry name" value="rnpA"/>
    <property type="match status" value="1"/>
</dbReference>
<organism evidence="7">
    <name type="scientific">Muribaculaceae bacterium Z82</name>
    <dbReference type="NCBI Taxonomy" id="2304548"/>
    <lineage>
        <taxon>Bacteria</taxon>
        <taxon>Pseudomonadati</taxon>
        <taxon>Bacteroidota</taxon>
        <taxon>Bacteroidia</taxon>
        <taxon>Bacteroidales</taxon>
        <taxon>Muribaculaceae</taxon>
    </lineage>
</organism>